<comment type="caution">
    <text evidence="1">The sequence shown here is derived from an EMBL/GenBank/DDBJ whole genome shotgun (WGS) entry which is preliminary data.</text>
</comment>
<evidence type="ECO:0000313" key="2">
    <source>
        <dbReference type="Proteomes" id="UP001199322"/>
    </source>
</evidence>
<dbReference type="AlphaFoldDB" id="A0AAW4Q9A0"/>
<protein>
    <submittedName>
        <fullName evidence="1">Uncharacterized protein</fullName>
    </submittedName>
</protein>
<evidence type="ECO:0000313" key="1">
    <source>
        <dbReference type="EMBL" id="MBX3891445.1"/>
    </source>
</evidence>
<dbReference type="RefSeq" id="WP_182553400.1">
    <property type="nucleotide sequence ID" value="NZ_QGAQ01000015.1"/>
</dbReference>
<reference evidence="1" key="1">
    <citation type="submission" date="2018-06" db="EMBL/GenBank/DDBJ databases">
        <authorList>
            <person name="O'Rourke A."/>
        </authorList>
    </citation>
    <scope>NUCLEOTIDE SEQUENCE</scope>
    <source>
        <strain evidence="1">132550021-3</strain>
    </source>
</reference>
<gene>
    <name evidence="1" type="ORF">DEE74_16405</name>
</gene>
<dbReference type="Proteomes" id="UP001199322">
    <property type="component" value="Unassembled WGS sequence"/>
</dbReference>
<accession>A0AAW4Q9A0</accession>
<organism evidence="1 2">
    <name type="scientific">Ralstonia pickettii</name>
    <name type="common">Burkholderia pickettii</name>
    <dbReference type="NCBI Taxonomy" id="329"/>
    <lineage>
        <taxon>Bacteria</taxon>
        <taxon>Pseudomonadati</taxon>
        <taxon>Pseudomonadota</taxon>
        <taxon>Betaproteobacteria</taxon>
        <taxon>Burkholderiales</taxon>
        <taxon>Burkholderiaceae</taxon>
        <taxon>Ralstonia</taxon>
    </lineage>
</organism>
<name>A0AAW4Q9A0_RALPI</name>
<proteinExistence type="predicted"/>
<sequence length="451" mass="50071">MEKHHTGTVATKPIEAFFQPQAWINDYATDIDEGYCIDVTQKVLSLQLNQIHTLEDYRGSTDALVDAVKLGHHGPYTIAVVSSVLEFFGVQSLDQISQEQLDVARTAAMWSALKDRFPSALLKRKVMSFWDSMVGLTLHGEYRFLVASHSRSKRAIAVVDGLFNRDIYKALISETQDAGVAVDNVLVYCDIGSYSGPGIEIVKFDDFPATLGRYRKPKGGEDYVILSSQTPLTSYLAHSTEDAGGELAATPPQTANIEEAVRFDCLSEASTVQEELVKRYPGRVFFIDIAPHAAADDAPADEVRDVPDLDGLNDERALWARQALDAFQSATNCDQESAVGDLLCNLMHHCDRVGVDFLSEMGRAVRHYEEETSAHVIAEPSGVLDSLLTDAFELRDMKVEINKDYSQEDLLRWGDRLAVADKAVEMLKELPLYPHLELRARKLAASRTQQS</sequence>
<dbReference type="EMBL" id="QGBI01000015">
    <property type="protein sequence ID" value="MBX3891445.1"/>
    <property type="molecule type" value="Genomic_DNA"/>
</dbReference>